<name>A0ABW1J9Z4_9ACTN</name>
<reference evidence="9" key="1">
    <citation type="journal article" date="2019" name="Int. J. Syst. Evol. Microbiol.">
        <title>The Global Catalogue of Microorganisms (GCM) 10K type strain sequencing project: providing services to taxonomists for standard genome sequencing and annotation.</title>
        <authorList>
            <consortium name="The Broad Institute Genomics Platform"/>
            <consortium name="The Broad Institute Genome Sequencing Center for Infectious Disease"/>
            <person name="Wu L."/>
            <person name="Ma J."/>
        </authorList>
    </citation>
    <scope>NUCLEOTIDE SEQUENCE [LARGE SCALE GENOMIC DNA]</scope>
    <source>
        <strain evidence="9">KACC 14249</strain>
    </source>
</reference>
<evidence type="ECO:0000256" key="4">
    <source>
        <dbReference type="PROSITE-ProRule" id="PRU00473"/>
    </source>
</evidence>
<dbReference type="InterPro" id="IPR036737">
    <property type="entry name" value="OmpA-like_sf"/>
</dbReference>
<dbReference type="PANTHER" id="PTHR30329:SF21">
    <property type="entry name" value="LIPOPROTEIN YIAD-RELATED"/>
    <property type="match status" value="1"/>
</dbReference>
<dbReference type="PANTHER" id="PTHR30329">
    <property type="entry name" value="STATOR ELEMENT OF FLAGELLAR MOTOR COMPLEX"/>
    <property type="match status" value="1"/>
</dbReference>
<dbReference type="CDD" id="cd07185">
    <property type="entry name" value="OmpA_C-like"/>
    <property type="match status" value="1"/>
</dbReference>
<feature type="region of interest" description="Disordered" evidence="5">
    <location>
        <begin position="323"/>
        <end position="346"/>
    </location>
</feature>
<comment type="caution">
    <text evidence="8">The sequence shown here is derived from an EMBL/GenBank/DDBJ whole genome shotgun (WGS) entry which is preliminary data.</text>
</comment>
<dbReference type="InterPro" id="IPR006665">
    <property type="entry name" value="OmpA-like"/>
</dbReference>
<dbReference type="Gene3D" id="3.30.1330.60">
    <property type="entry name" value="OmpA-like domain"/>
    <property type="match status" value="1"/>
</dbReference>
<keyword evidence="6" id="KW-0732">Signal</keyword>
<dbReference type="InterPro" id="IPR050330">
    <property type="entry name" value="Bact_OuterMem_StrucFunc"/>
</dbReference>
<feature type="signal peptide" evidence="6">
    <location>
        <begin position="1"/>
        <end position="19"/>
    </location>
</feature>
<comment type="subcellular location">
    <subcellularLocation>
        <location evidence="1">Cell outer membrane</location>
    </subcellularLocation>
</comment>
<feature type="chain" id="PRO_5047382649" evidence="6">
    <location>
        <begin position="20"/>
        <end position="346"/>
    </location>
</feature>
<evidence type="ECO:0000259" key="7">
    <source>
        <dbReference type="PROSITE" id="PS51123"/>
    </source>
</evidence>
<dbReference type="EMBL" id="JBHSRD010000002">
    <property type="protein sequence ID" value="MFC6005543.1"/>
    <property type="molecule type" value="Genomic_DNA"/>
</dbReference>
<gene>
    <name evidence="8" type="ORF">ACFQDO_00230</name>
</gene>
<proteinExistence type="predicted"/>
<evidence type="ECO:0000313" key="9">
    <source>
        <dbReference type="Proteomes" id="UP001596189"/>
    </source>
</evidence>
<dbReference type="Pfam" id="PF00691">
    <property type="entry name" value="OmpA"/>
    <property type="match status" value="1"/>
</dbReference>
<dbReference type="PROSITE" id="PS51123">
    <property type="entry name" value="OMPA_2"/>
    <property type="match status" value="1"/>
</dbReference>
<keyword evidence="9" id="KW-1185">Reference proteome</keyword>
<evidence type="ECO:0000256" key="3">
    <source>
        <dbReference type="ARBA" id="ARBA00023237"/>
    </source>
</evidence>
<evidence type="ECO:0000256" key="5">
    <source>
        <dbReference type="SAM" id="MobiDB-lite"/>
    </source>
</evidence>
<dbReference type="RefSeq" id="WP_345716432.1">
    <property type="nucleotide sequence ID" value="NZ_BAABFP010000005.1"/>
</dbReference>
<evidence type="ECO:0000256" key="6">
    <source>
        <dbReference type="SAM" id="SignalP"/>
    </source>
</evidence>
<evidence type="ECO:0000256" key="1">
    <source>
        <dbReference type="ARBA" id="ARBA00004442"/>
    </source>
</evidence>
<dbReference type="InterPro" id="IPR006664">
    <property type="entry name" value="OMP_bac"/>
</dbReference>
<evidence type="ECO:0000256" key="2">
    <source>
        <dbReference type="ARBA" id="ARBA00023136"/>
    </source>
</evidence>
<accession>A0ABW1J9Z4</accession>
<organism evidence="8 9">
    <name type="scientific">Angustibacter luteus</name>
    <dbReference type="NCBI Taxonomy" id="658456"/>
    <lineage>
        <taxon>Bacteria</taxon>
        <taxon>Bacillati</taxon>
        <taxon>Actinomycetota</taxon>
        <taxon>Actinomycetes</taxon>
        <taxon>Kineosporiales</taxon>
        <taxon>Kineosporiaceae</taxon>
    </lineage>
</organism>
<feature type="compositionally biased region" description="Polar residues" evidence="5">
    <location>
        <begin position="324"/>
        <end position="346"/>
    </location>
</feature>
<evidence type="ECO:0000313" key="8">
    <source>
        <dbReference type="EMBL" id="MFC6005543.1"/>
    </source>
</evidence>
<dbReference type="SUPFAM" id="SSF103088">
    <property type="entry name" value="OmpA-like"/>
    <property type="match status" value="1"/>
</dbReference>
<dbReference type="Proteomes" id="UP001596189">
    <property type="component" value="Unassembled WGS sequence"/>
</dbReference>
<dbReference type="PRINTS" id="PR01021">
    <property type="entry name" value="OMPADOMAIN"/>
</dbReference>
<sequence length="346" mass="35464">MGGLLALALLGPAAGVAAAAPVDDVPVAGSFDFSPNRSAQDGQLRGVVNAVRRIDGGTVVYWSIGLPQGAKDVVVGPQTLNDISVLDKSGYRPGDVFNVDVIDPVGLKRYRPMVSGDACLCSRYQDFEVSSFAPGTLYAGYAVVPPLPASVTSVSVMAFGAAVSDVQVGDGALTPVSPQGKGIVELTTGWPTVPTDAIAAVGNPGSFILPLQERTSDLEKTVRKTETPTKVTVDLAADVLFATDSAKLSPRAASKIDAVGKDIAARGTGTVTVTGYTDSTGSPAHNLVLSRQRADAVLAALKPVAGGDVTFEAAGRGEADPVATNATAQGRQENRRVTITYSVKGK</sequence>
<keyword evidence="3" id="KW-0998">Cell outer membrane</keyword>
<keyword evidence="2 4" id="KW-0472">Membrane</keyword>
<feature type="domain" description="OmpA-like" evidence="7">
    <location>
        <begin position="228"/>
        <end position="345"/>
    </location>
</feature>
<protein>
    <submittedName>
        <fullName evidence="8">OmpA family protein</fullName>
    </submittedName>
</protein>